<comment type="caution">
    <text evidence="3">The sequence shown here is derived from an EMBL/GenBank/DDBJ whole genome shotgun (WGS) entry which is preliminary data.</text>
</comment>
<accession>A0AAN7WI59</accession>
<dbReference type="AlphaFoldDB" id="A0AAN7WI59"/>
<dbReference type="Pfam" id="PF19189">
    <property type="entry name" value="Mtf2"/>
    <property type="match status" value="1"/>
</dbReference>
<evidence type="ECO:0000256" key="1">
    <source>
        <dbReference type="SAM" id="MobiDB-lite"/>
    </source>
</evidence>
<feature type="compositionally biased region" description="Polar residues" evidence="1">
    <location>
        <begin position="65"/>
        <end position="83"/>
    </location>
</feature>
<evidence type="ECO:0000259" key="2">
    <source>
        <dbReference type="Pfam" id="PF19189"/>
    </source>
</evidence>
<feature type="region of interest" description="Disordered" evidence="1">
    <location>
        <begin position="166"/>
        <end position="189"/>
    </location>
</feature>
<dbReference type="EMBL" id="JAWIZZ010000040">
    <property type="protein sequence ID" value="KAK5780893.1"/>
    <property type="molecule type" value="Genomic_DNA"/>
</dbReference>
<keyword evidence="4" id="KW-1185">Reference proteome</keyword>
<evidence type="ECO:0000313" key="3">
    <source>
        <dbReference type="EMBL" id="KAK5780893.1"/>
    </source>
</evidence>
<protein>
    <recommendedName>
        <fullName evidence="2">Mtf2-like C-terminal domain-containing protein</fullName>
    </recommendedName>
</protein>
<proteinExistence type="predicted"/>
<feature type="region of interest" description="Disordered" evidence="1">
    <location>
        <begin position="1"/>
        <end position="44"/>
    </location>
</feature>
<dbReference type="Proteomes" id="UP001306508">
    <property type="component" value="Unassembled WGS sequence"/>
</dbReference>
<name>A0AAN7WI59_9SACH</name>
<dbReference type="GO" id="GO:0005739">
    <property type="term" value="C:mitochondrion"/>
    <property type="evidence" value="ECO:0007669"/>
    <property type="project" value="InterPro"/>
</dbReference>
<feature type="compositionally biased region" description="Basic and acidic residues" evidence="1">
    <location>
        <begin position="19"/>
        <end position="36"/>
    </location>
</feature>
<dbReference type="InterPro" id="IPR043837">
    <property type="entry name" value="Mtf2-like_C"/>
</dbReference>
<organism evidence="3 4">
    <name type="scientific">Arxiozyma heterogenica</name>
    <dbReference type="NCBI Taxonomy" id="278026"/>
    <lineage>
        <taxon>Eukaryota</taxon>
        <taxon>Fungi</taxon>
        <taxon>Dikarya</taxon>
        <taxon>Ascomycota</taxon>
        <taxon>Saccharomycotina</taxon>
        <taxon>Saccharomycetes</taxon>
        <taxon>Saccharomycetales</taxon>
        <taxon>Saccharomycetaceae</taxon>
        <taxon>Arxiozyma</taxon>
    </lineage>
</organism>
<evidence type="ECO:0000313" key="4">
    <source>
        <dbReference type="Proteomes" id="UP001306508"/>
    </source>
</evidence>
<feature type="region of interest" description="Disordered" evidence="1">
    <location>
        <begin position="57"/>
        <end position="86"/>
    </location>
</feature>
<feature type="compositionally biased region" description="Polar residues" evidence="1">
    <location>
        <begin position="177"/>
        <end position="189"/>
    </location>
</feature>
<feature type="domain" description="Mtf2-like C-terminal" evidence="2">
    <location>
        <begin position="256"/>
        <end position="477"/>
    </location>
</feature>
<sequence>MNLLKKSKISEGPSLQENTTHDPETTRTQDNKHKNNDNGSIQERMLFNKVFESMELKREEKQKEPNTTTSYRSNNEPVHIDQSTGERQHYSINNIKLIPNNNNNFHRSSDDLTVSFGKYDDLKIFYDEMNQEPFDFQDSKINSLISNFSKSNIKKTDMRSFVDKLTSKENSNENRSKTLQSNNNGFEPNSKLQPEFELPIFKFLDGIEHELSQIKKKTLESTTENNLKNSLNRNFKRNIKLTETDKKRIIREEMYKSELKRTLSPYLSYLNQNVIKSDYDMWKYFELLLTTYINRDKGQREKLLKLTPEETIKHIDQESTKDFTKIPEPYEITMPCIVLELLTNETQWHLPVERRYQLTMYIYNQIKTYPDITMYLYFGTVDFYNLLIELNWINYKDIAQIRNYLIEMQNNGIQGDLTTLDHLNKIITTMRSLNDDIMDSEDYNKLKEDSITMDVLWSKDIDNSIIELENRSQRLKRQLVPCSV</sequence>
<feature type="compositionally biased region" description="Basic and acidic residues" evidence="1">
    <location>
        <begin position="166"/>
        <end position="176"/>
    </location>
</feature>
<reference evidence="4" key="1">
    <citation type="submission" date="2023-07" db="EMBL/GenBank/DDBJ databases">
        <title>A draft genome of Kazachstania heterogenica Y-27499.</title>
        <authorList>
            <person name="Donic C."/>
            <person name="Kralova J.S."/>
            <person name="Fidel L."/>
            <person name="Ben-Dor S."/>
            <person name="Jung S."/>
        </authorList>
    </citation>
    <scope>NUCLEOTIDE SEQUENCE [LARGE SCALE GENOMIC DNA]</scope>
    <source>
        <strain evidence="4">Y27499</strain>
    </source>
</reference>
<gene>
    <name evidence="3" type="ORF">RI543_002020</name>
</gene>